<feature type="transmembrane region" description="Helical" evidence="6">
    <location>
        <begin position="39"/>
        <end position="61"/>
    </location>
</feature>
<name>A0A1J9PDP1_9EURO</name>
<feature type="transmembrane region" description="Helical" evidence="6">
    <location>
        <begin position="201"/>
        <end position="223"/>
    </location>
</feature>
<feature type="transmembrane region" description="Helical" evidence="6">
    <location>
        <begin position="73"/>
        <end position="92"/>
    </location>
</feature>
<sequence length="379" mass="41943">MVIRKLGPRNFLSAIILSWGVALIGMAFCKTWQQLAGIRALLGFLESGYFPGALYLQSCWYSRYEIQKRFSMFFILACIVSGLAGIMTYGFSRMAGLQGLSGWQWIYIMEAILTFIVGIICAIFVVDFPEKAHKTWGFLKGPETEFILRRLNRDRDDAEGEPFNIWKFLKPGLDIKIWCFGLLFFSFTTVAYALSYFLPTILVAGMGFGTTAAQCLLAPPYVLSGVHMNFSAWFSDKYRTRGPVIVFNAIIAIVGLALVGFAKPSGVRLFGVFLAAMGSNANIAAAPAYQANNTRGQWTRAFSSSLMVAMGGVGGVAGSLVFRSQDAPEYIPGIWATIASQFLVIVIVVGLSIWFRYRNKQAENGVKFIADLATFRYTI</sequence>
<dbReference type="Proteomes" id="UP000182235">
    <property type="component" value="Unassembled WGS sequence"/>
</dbReference>
<dbReference type="OrthoDB" id="3639251at2759"/>
<comment type="caution">
    <text evidence="8">The sequence shown here is derived from an EMBL/GenBank/DDBJ whole genome shotgun (WGS) entry which is preliminary data.</text>
</comment>
<proteinExistence type="predicted"/>
<feature type="transmembrane region" description="Helical" evidence="6">
    <location>
        <begin position="177"/>
        <end position="195"/>
    </location>
</feature>
<dbReference type="FunFam" id="1.20.1250.20:FF:000013">
    <property type="entry name" value="MFS general substrate transporter"/>
    <property type="match status" value="1"/>
</dbReference>
<dbReference type="InterPro" id="IPR036259">
    <property type="entry name" value="MFS_trans_sf"/>
</dbReference>
<keyword evidence="3 6" id="KW-0812">Transmembrane</keyword>
<evidence type="ECO:0000256" key="3">
    <source>
        <dbReference type="ARBA" id="ARBA00022692"/>
    </source>
</evidence>
<keyword evidence="2" id="KW-0813">Transport</keyword>
<dbReference type="EMBL" id="LGRN01000202">
    <property type="protein sequence ID" value="OJD14720.1"/>
    <property type="molecule type" value="Genomic_DNA"/>
</dbReference>
<feature type="transmembrane region" description="Helical" evidence="6">
    <location>
        <begin position="268"/>
        <end position="289"/>
    </location>
</feature>
<reference evidence="8 9" key="1">
    <citation type="submission" date="2015-07" db="EMBL/GenBank/DDBJ databases">
        <title>Emmonsia species relationships and genome sequence.</title>
        <authorList>
            <consortium name="The Broad Institute Genomics Platform"/>
            <person name="Cuomo C.A."/>
            <person name="Munoz J.F."/>
            <person name="Imamovic A."/>
            <person name="Priest M.E."/>
            <person name="Young S."/>
            <person name="Clay O.K."/>
            <person name="McEwen J.G."/>
        </authorList>
    </citation>
    <scope>NUCLEOTIDE SEQUENCE [LARGE SCALE GENOMIC DNA]</scope>
    <source>
        <strain evidence="8 9">UAMH 9510</strain>
    </source>
</reference>
<keyword evidence="9" id="KW-1185">Reference proteome</keyword>
<evidence type="ECO:0000256" key="1">
    <source>
        <dbReference type="ARBA" id="ARBA00004141"/>
    </source>
</evidence>
<organism evidence="8 9">
    <name type="scientific">Emergomyces pasteurianus Ep9510</name>
    <dbReference type="NCBI Taxonomy" id="1447872"/>
    <lineage>
        <taxon>Eukaryota</taxon>
        <taxon>Fungi</taxon>
        <taxon>Dikarya</taxon>
        <taxon>Ascomycota</taxon>
        <taxon>Pezizomycotina</taxon>
        <taxon>Eurotiomycetes</taxon>
        <taxon>Eurotiomycetidae</taxon>
        <taxon>Onygenales</taxon>
        <taxon>Ajellomycetaceae</taxon>
        <taxon>Emergomyces</taxon>
    </lineage>
</organism>
<dbReference type="InterPro" id="IPR011701">
    <property type="entry name" value="MFS"/>
</dbReference>
<accession>A0A1J9PDP1</accession>
<feature type="transmembrane region" description="Helical" evidence="6">
    <location>
        <begin position="334"/>
        <end position="355"/>
    </location>
</feature>
<evidence type="ECO:0000256" key="5">
    <source>
        <dbReference type="ARBA" id="ARBA00023136"/>
    </source>
</evidence>
<dbReference type="VEuPathDB" id="FungiDB:AJ78_04975"/>
<feature type="transmembrane region" description="Helical" evidence="6">
    <location>
        <begin position="104"/>
        <end position="126"/>
    </location>
</feature>
<evidence type="ECO:0000256" key="2">
    <source>
        <dbReference type="ARBA" id="ARBA00022448"/>
    </source>
</evidence>
<feature type="transmembrane region" description="Helical" evidence="6">
    <location>
        <begin position="301"/>
        <end position="322"/>
    </location>
</feature>
<keyword evidence="5 6" id="KW-0472">Membrane</keyword>
<dbReference type="SUPFAM" id="SSF103473">
    <property type="entry name" value="MFS general substrate transporter"/>
    <property type="match status" value="1"/>
</dbReference>
<dbReference type="PROSITE" id="PS50850">
    <property type="entry name" value="MFS"/>
    <property type="match status" value="1"/>
</dbReference>
<dbReference type="Gene3D" id="1.20.1250.20">
    <property type="entry name" value="MFS general substrate transporter like domains"/>
    <property type="match status" value="2"/>
</dbReference>
<evidence type="ECO:0000313" key="8">
    <source>
        <dbReference type="EMBL" id="OJD14720.1"/>
    </source>
</evidence>
<feature type="transmembrane region" description="Helical" evidence="6">
    <location>
        <begin position="244"/>
        <end position="262"/>
    </location>
</feature>
<dbReference type="PANTHER" id="PTHR43791">
    <property type="entry name" value="PERMEASE-RELATED"/>
    <property type="match status" value="1"/>
</dbReference>
<evidence type="ECO:0000256" key="4">
    <source>
        <dbReference type="ARBA" id="ARBA00022989"/>
    </source>
</evidence>
<evidence type="ECO:0000259" key="7">
    <source>
        <dbReference type="PROSITE" id="PS50850"/>
    </source>
</evidence>
<dbReference type="AlphaFoldDB" id="A0A1J9PDP1"/>
<dbReference type="InterPro" id="IPR020846">
    <property type="entry name" value="MFS_dom"/>
</dbReference>
<dbReference type="Pfam" id="PF07690">
    <property type="entry name" value="MFS_1"/>
    <property type="match status" value="1"/>
</dbReference>
<feature type="domain" description="Major facilitator superfamily (MFS) profile" evidence="7">
    <location>
        <begin position="1"/>
        <end position="361"/>
    </location>
</feature>
<keyword evidence="4 6" id="KW-1133">Transmembrane helix</keyword>
<dbReference type="GO" id="GO:0016020">
    <property type="term" value="C:membrane"/>
    <property type="evidence" value="ECO:0007669"/>
    <property type="project" value="UniProtKB-SubCell"/>
</dbReference>
<evidence type="ECO:0000313" key="9">
    <source>
        <dbReference type="Proteomes" id="UP000182235"/>
    </source>
</evidence>
<gene>
    <name evidence="8" type="ORF">AJ78_04975</name>
</gene>
<dbReference type="PANTHER" id="PTHR43791:SF47">
    <property type="entry name" value="MAJOR FACILITATOR SUPERFAMILY (MFS) PROFILE DOMAIN-CONTAINING PROTEIN-RELATED"/>
    <property type="match status" value="1"/>
</dbReference>
<dbReference type="STRING" id="1447872.A0A1J9PDP1"/>
<comment type="subcellular location">
    <subcellularLocation>
        <location evidence="1">Membrane</location>
        <topology evidence="1">Multi-pass membrane protein</topology>
    </subcellularLocation>
</comment>
<evidence type="ECO:0000256" key="6">
    <source>
        <dbReference type="SAM" id="Phobius"/>
    </source>
</evidence>
<protein>
    <recommendedName>
        <fullName evidence="7">Major facilitator superfamily (MFS) profile domain-containing protein</fullName>
    </recommendedName>
</protein>
<dbReference type="GO" id="GO:0022857">
    <property type="term" value="F:transmembrane transporter activity"/>
    <property type="evidence" value="ECO:0007669"/>
    <property type="project" value="InterPro"/>
</dbReference>